<evidence type="ECO:0000256" key="1">
    <source>
        <dbReference type="ARBA" id="ARBA00007261"/>
    </source>
</evidence>
<evidence type="ECO:0000259" key="4">
    <source>
        <dbReference type="Pfam" id="PF05193"/>
    </source>
</evidence>
<dbReference type="EMBL" id="CP071091">
    <property type="protein sequence ID" value="QSQ13809.1"/>
    <property type="molecule type" value="Genomic_DNA"/>
</dbReference>
<evidence type="ECO:0000256" key="2">
    <source>
        <dbReference type="SAM" id="MobiDB-lite"/>
    </source>
</evidence>
<feature type="domain" description="Peptidase M16 N-terminal" evidence="3">
    <location>
        <begin position="58"/>
        <end position="180"/>
    </location>
</feature>
<dbReference type="InterPro" id="IPR011765">
    <property type="entry name" value="Pept_M16_N"/>
</dbReference>
<gene>
    <name evidence="5" type="ORF">JY572_36700</name>
</gene>
<dbReference type="InterPro" id="IPR011249">
    <property type="entry name" value="Metalloenz_LuxS/M16"/>
</dbReference>
<evidence type="ECO:0000313" key="5">
    <source>
        <dbReference type="EMBL" id="QSQ13809.1"/>
    </source>
</evidence>
<sequence>MPSPIQSRRPPRYGRLTAAVVVLASILGACSTLPQRGQVVMRDVSFPLRDFRMPSGLRVVVEQDSRAPMVAMVAVVGTGGTGDPVGKEGLAHVVEHLVFRSRHAGSASVWTRMEDAGAGYFNAFTSLDHTVYQTVGPKESLSTLVKMEGQRLSSPLAGITPEVFAVEREVVRNELRQRNETGFVGQVFSWMNAASFPADHPYARPVVGTHGSLTAMSLADAQRFARHHYRPDNITLVIAGDVDLAAMEGVLMDNLPPEWVGTGAPLALEPRMPNLPEPSPGPASKTLVAHEAAVGSPELYLTWVLPRSFDEASAIHDFVQVNLNRSLGGAMFEDTDIAGATTMLVPGTRASLLVVRVALTQGSHPEKSAQKVLDRIFETWAQVIHPGDVLGREFDFQAMRRNVVTGMVLEAEGLLARTTRRAELTHFMMDVRGYTRSQKALMTIDGGKVTDFAYKWLQRERARVILVRPGSNDGAPVAAPVALADEALNEKPTGRITPSMLAASSAPVRVLKLDNGMEVLLAPRPGLPVVRVGAVLGGGATFGAKPGVSEMVRFGAFRMSWFAGHGSHWGLHVWNGMRRDHQRFEVSGTSGNVGNMLALLAEQLSSTGTVERVVMYLQEQVVPWRKVLDQHPEERAERELLKALYGNHVYGYVATGEQMEKVSQGDIEGWIDEVYRPANTVVVISGEFDPQTVEPLVREHLGGWEHGPATAVTPPAAPPLPAPSSRATTVSVSRPGASQGHLQIACRLPTATPESEARYALMAELLSTRTFDQVRAKQGASYGFSARPWLGRGGAAHLLVEGMVDSQRLAETTRGVQAAFSALAQKVDPAEVERARARLLARQAVSLISSEAWVDELLETRLRGFSPEALAQRPAHLQAVTADALREEFSGCLKRWVVGVVADESQTRATFQALSVP</sequence>
<dbReference type="PANTHER" id="PTHR11851:SF49">
    <property type="entry name" value="MITOCHONDRIAL-PROCESSING PEPTIDASE SUBUNIT ALPHA"/>
    <property type="match status" value="1"/>
</dbReference>
<evidence type="ECO:0000313" key="6">
    <source>
        <dbReference type="Proteomes" id="UP000663090"/>
    </source>
</evidence>
<dbReference type="PANTHER" id="PTHR11851">
    <property type="entry name" value="METALLOPROTEASE"/>
    <property type="match status" value="1"/>
</dbReference>
<proteinExistence type="inferred from homology"/>
<feature type="domain" description="Peptidase M16 C-terminal" evidence="4">
    <location>
        <begin position="662"/>
        <end position="839"/>
    </location>
</feature>
<keyword evidence="6" id="KW-1185">Reference proteome</keyword>
<accession>A0ABX7N5X7</accession>
<name>A0ABX7N5X7_9BACT</name>
<protein>
    <submittedName>
        <fullName evidence="5">Insulinase family protein</fullName>
    </submittedName>
</protein>
<reference evidence="5 6" key="1">
    <citation type="submission" date="2021-02" db="EMBL/GenBank/DDBJ databases">
        <title>De Novo genome assembly of isolated myxobacteria.</title>
        <authorList>
            <person name="Stevens D.C."/>
        </authorList>
    </citation>
    <scope>NUCLEOTIDE SEQUENCE [LARGE SCALE GENOMIC DNA]</scope>
    <source>
        <strain evidence="5 6">SCHIC003</strain>
    </source>
</reference>
<dbReference type="Gene3D" id="3.30.830.10">
    <property type="entry name" value="Metalloenzyme, LuxS/M16 peptidase-like"/>
    <property type="match status" value="3"/>
</dbReference>
<dbReference type="Pfam" id="PF05193">
    <property type="entry name" value="Peptidase_M16_C"/>
    <property type="match status" value="2"/>
</dbReference>
<feature type="domain" description="Peptidase M16 C-terminal" evidence="4">
    <location>
        <begin position="216"/>
        <end position="308"/>
    </location>
</feature>
<feature type="region of interest" description="Disordered" evidence="2">
    <location>
        <begin position="711"/>
        <end position="734"/>
    </location>
</feature>
<dbReference type="SUPFAM" id="SSF63411">
    <property type="entry name" value="LuxS/MPP-like metallohydrolase"/>
    <property type="match status" value="4"/>
</dbReference>
<dbReference type="Proteomes" id="UP000663090">
    <property type="component" value="Chromosome"/>
</dbReference>
<organism evidence="5 6">
    <name type="scientific">Myxococcus landrumensis</name>
    <dbReference type="NCBI Taxonomy" id="2813577"/>
    <lineage>
        <taxon>Bacteria</taxon>
        <taxon>Pseudomonadati</taxon>
        <taxon>Myxococcota</taxon>
        <taxon>Myxococcia</taxon>
        <taxon>Myxococcales</taxon>
        <taxon>Cystobacterineae</taxon>
        <taxon>Myxococcaceae</taxon>
        <taxon>Myxococcus</taxon>
    </lineage>
</organism>
<evidence type="ECO:0000259" key="3">
    <source>
        <dbReference type="Pfam" id="PF00675"/>
    </source>
</evidence>
<dbReference type="InterPro" id="IPR007863">
    <property type="entry name" value="Peptidase_M16_C"/>
</dbReference>
<dbReference type="Pfam" id="PF00675">
    <property type="entry name" value="Peptidase_M16"/>
    <property type="match status" value="1"/>
</dbReference>
<dbReference type="InterPro" id="IPR050361">
    <property type="entry name" value="MPP/UQCRC_Complex"/>
</dbReference>
<comment type="similarity">
    <text evidence="1">Belongs to the peptidase M16 family.</text>
</comment>